<protein>
    <submittedName>
        <fullName evidence="4">PSD1 domain-containing protein</fullName>
    </submittedName>
</protein>
<feature type="domain" description="DUF1549" evidence="1">
    <location>
        <begin position="161"/>
        <end position="366"/>
    </location>
</feature>
<dbReference type="InterPro" id="IPR022655">
    <property type="entry name" value="DUF1553"/>
</dbReference>
<dbReference type="Pfam" id="PF07635">
    <property type="entry name" value="PSCyt1"/>
    <property type="match status" value="1"/>
</dbReference>
<proteinExistence type="predicted"/>
<dbReference type="RefSeq" id="WP_206291681.1">
    <property type="nucleotide sequence ID" value="NZ_CP063458.1"/>
</dbReference>
<accession>A0A7M2WU41</accession>
<dbReference type="Proteomes" id="UP000593765">
    <property type="component" value="Chromosome"/>
</dbReference>
<dbReference type="Pfam" id="PF07587">
    <property type="entry name" value="PSD1"/>
    <property type="match status" value="1"/>
</dbReference>
<name>A0A7M2WU41_9BACT</name>
<evidence type="ECO:0000259" key="2">
    <source>
        <dbReference type="Pfam" id="PF07587"/>
    </source>
</evidence>
<dbReference type="GO" id="GO:0020037">
    <property type="term" value="F:heme binding"/>
    <property type="evidence" value="ECO:0007669"/>
    <property type="project" value="InterPro"/>
</dbReference>
<reference evidence="4 5" key="1">
    <citation type="submission" date="2020-10" db="EMBL/GenBank/DDBJ databases">
        <title>Wide distribution of Phycisphaera-like planctomycetes from WD2101 soil group in peatlands and genome analysis of the first cultivated representative.</title>
        <authorList>
            <person name="Dedysh S.N."/>
            <person name="Beletsky A.V."/>
            <person name="Ivanova A."/>
            <person name="Kulichevskaya I.S."/>
            <person name="Suzina N.E."/>
            <person name="Philippov D.A."/>
            <person name="Rakitin A.L."/>
            <person name="Mardanov A.V."/>
            <person name="Ravin N.V."/>
        </authorList>
    </citation>
    <scope>NUCLEOTIDE SEQUENCE [LARGE SCALE GENOMIC DNA]</scope>
    <source>
        <strain evidence="4 5">M1803</strain>
    </source>
</reference>
<evidence type="ECO:0000313" key="4">
    <source>
        <dbReference type="EMBL" id="QOV88682.1"/>
    </source>
</evidence>
<keyword evidence="5" id="KW-1185">Reference proteome</keyword>
<dbReference type="PANTHER" id="PTHR35889">
    <property type="entry name" value="CYCLOINULO-OLIGOSACCHARIDE FRUCTANOTRANSFERASE-RELATED"/>
    <property type="match status" value="1"/>
</dbReference>
<evidence type="ECO:0000259" key="1">
    <source>
        <dbReference type="Pfam" id="PF07583"/>
    </source>
</evidence>
<dbReference type="AlphaFoldDB" id="A0A7M2WU41"/>
<dbReference type="InterPro" id="IPR011444">
    <property type="entry name" value="DUF1549"/>
</dbReference>
<dbReference type="EMBL" id="CP063458">
    <property type="protein sequence ID" value="QOV88682.1"/>
    <property type="molecule type" value="Genomic_DNA"/>
</dbReference>
<dbReference type="InterPro" id="IPR036909">
    <property type="entry name" value="Cyt_c-like_dom_sf"/>
</dbReference>
<dbReference type="InterPro" id="IPR011429">
    <property type="entry name" value="Cyt_c_Planctomycete-type"/>
</dbReference>
<dbReference type="SUPFAM" id="SSF46626">
    <property type="entry name" value="Cytochrome c"/>
    <property type="match status" value="1"/>
</dbReference>
<sequence>MWSAVLTSRPRLPVTIRPAHLLAVLLVTLAAGNKSLADEAPTFGRDILPILSESCFSCHGPDEKHRKADLRLDLQEPATALKDGVAAIVPGKPDASELIRRITSTDPDEVMPPAKSRKGLTPAQVATFKKWIAAGAPWGKHWSLEKPTRPEVPANGAATAIDAFVLDRLSREGLKPSPEAARHTLARRVALDLTGLPPSPEVLQSFEKDDSPQAYTRLVDRLLGSEHFGERMAMWWLDAARYSDTDGFQADATRTNWPWRDYVVAAFNRNMRFDQFTLEQFAGDLLPNATPDQKLATAFHRNHMTNGEGGRDPEESRVDYVIDRVNTTGTLWLGLTVGCAQCHSHKFDPFSHNDYYSLSAFFNSIDEDGKAGSAAKPYLSYKSPLASRAVVEAQHLADERSAVELAARNAAEPPFQSWLALRVKDTPSNFKAWKPLHVNTLESIEGTVLSGSPDDTIVAGGPSPMQDDYRIIATTPLPRITGLKLEVLPDPVRKDGGFARGEAKHFMLTDIKVQVRRRNSSQIRDISVATAAADYSADPKKNGGYGAVKDTLDDDPRNGWSSHGSDITKPRTAVFALADSLTLAADEELVFEMRHRSTLGNASIARFRVTATDQAGPTVQSVGAAPLEELAVSRAADPAGIAAKLRDRLREQFLADHGPYGIARASLDRAKRQLDEAKKAAGGVNVMVLAERKTPRETNILIRGVWDKKGEKVEPGVPPAVANFPKDLPRDRAGLAKWITSSDNPLTARVMVNHLWQLYFGAGLVRTPDDFGLQGEHPTHPELLDWLAVEFMESGWDIKHIAKLIVTSQTYRQRSDVSPALLARDPENRLLARGARYRLPSWMLRDSPLASAGLLNPAIGGPPVRPYQPDGVWEEMFMGRFKYEPSEGAAQYRRTLYAFWRRAIAPTFLFDSAQRRVCEVRTSRTNTPLQALTLLNDASYLEASRELAQLAMRHSADPAARVAFIYRRVLSRPPTESETSVILRQVARATDYYKAHPTDADKFLKVGQQAADPALDAPSLAANMLAASMILNLDEAITHE</sequence>
<dbReference type="PANTHER" id="PTHR35889:SF3">
    <property type="entry name" value="F-BOX DOMAIN-CONTAINING PROTEIN"/>
    <property type="match status" value="1"/>
</dbReference>
<dbReference type="KEGG" id="hbs:IPV69_20965"/>
<organism evidence="4 5">
    <name type="scientific">Humisphaera borealis</name>
    <dbReference type="NCBI Taxonomy" id="2807512"/>
    <lineage>
        <taxon>Bacteria</taxon>
        <taxon>Pseudomonadati</taxon>
        <taxon>Planctomycetota</taxon>
        <taxon>Phycisphaerae</taxon>
        <taxon>Tepidisphaerales</taxon>
        <taxon>Tepidisphaeraceae</taxon>
        <taxon>Humisphaera</taxon>
    </lineage>
</organism>
<feature type="domain" description="DUF1553" evidence="2">
    <location>
        <begin position="732"/>
        <end position="983"/>
    </location>
</feature>
<gene>
    <name evidence="4" type="ORF">IPV69_20965</name>
</gene>
<dbReference type="GO" id="GO:0009055">
    <property type="term" value="F:electron transfer activity"/>
    <property type="evidence" value="ECO:0007669"/>
    <property type="project" value="InterPro"/>
</dbReference>
<evidence type="ECO:0000313" key="5">
    <source>
        <dbReference type="Proteomes" id="UP000593765"/>
    </source>
</evidence>
<dbReference type="Pfam" id="PF07583">
    <property type="entry name" value="PSCyt2"/>
    <property type="match status" value="1"/>
</dbReference>
<evidence type="ECO:0000259" key="3">
    <source>
        <dbReference type="Pfam" id="PF07635"/>
    </source>
</evidence>
<feature type="domain" description="Cytochrome C Planctomycete-type" evidence="3">
    <location>
        <begin position="55"/>
        <end position="114"/>
    </location>
</feature>